<comment type="caution">
    <text evidence="2">The sequence shown here is derived from an EMBL/GenBank/DDBJ whole genome shotgun (WGS) entry which is preliminary data.</text>
</comment>
<dbReference type="AlphaFoldDB" id="A0A3E0I8T2"/>
<feature type="region of interest" description="Disordered" evidence="1">
    <location>
        <begin position="1"/>
        <end position="33"/>
    </location>
</feature>
<feature type="region of interest" description="Disordered" evidence="1">
    <location>
        <begin position="96"/>
        <end position="120"/>
    </location>
</feature>
<feature type="compositionally biased region" description="Basic and acidic residues" evidence="1">
    <location>
        <begin position="14"/>
        <end position="24"/>
    </location>
</feature>
<protein>
    <submittedName>
        <fullName evidence="2">Uncharacterized protein</fullName>
    </submittedName>
</protein>
<dbReference type="Proteomes" id="UP000256269">
    <property type="component" value="Unassembled WGS sequence"/>
</dbReference>
<evidence type="ECO:0000313" key="2">
    <source>
        <dbReference type="EMBL" id="REH55174.1"/>
    </source>
</evidence>
<feature type="region of interest" description="Disordered" evidence="1">
    <location>
        <begin position="225"/>
        <end position="253"/>
    </location>
</feature>
<gene>
    <name evidence="2" type="ORF">BCF44_101190</name>
</gene>
<evidence type="ECO:0000256" key="1">
    <source>
        <dbReference type="SAM" id="MobiDB-lite"/>
    </source>
</evidence>
<organism evidence="2 3">
    <name type="scientific">Kutzneria buriramensis</name>
    <dbReference type="NCBI Taxonomy" id="1045776"/>
    <lineage>
        <taxon>Bacteria</taxon>
        <taxon>Bacillati</taxon>
        <taxon>Actinomycetota</taxon>
        <taxon>Actinomycetes</taxon>
        <taxon>Pseudonocardiales</taxon>
        <taxon>Pseudonocardiaceae</taxon>
        <taxon>Kutzneria</taxon>
    </lineage>
</organism>
<reference evidence="2 3" key="1">
    <citation type="submission" date="2018-08" db="EMBL/GenBank/DDBJ databases">
        <title>Genomic Encyclopedia of Archaeal and Bacterial Type Strains, Phase II (KMG-II): from individual species to whole genera.</title>
        <authorList>
            <person name="Goeker M."/>
        </authorList>
    </citation>
    <scope>NUCLEOTIDE SEQUENCE [LARGE SCALE GENOMIC DNA]</scope>
    <source>
        <strain evidence="2 3">DSM 45791</strain>
    </source>
</reference>
<proteinExistence type="predicted"/>
<evidence type="ECO:0000313" key="3">
    <source>
        <dbReference type="Proteomes" id="UP000256269"/>
    </source>
</evidence>
<sequence>MQHTRRRTSPHQDTAPHRRPDPARSAHARPRRRQVVQGVAQGADAWMSAVLHHGDAAIVLHVVVGIQAAHIAGFDCDSRTAARVDVLGHRRPRMAEDVHDLPGGQPRVVGQGRRRRPAWAPRRRTARSADVTALDDEHVHPAGIDLEEGQMAGLYPGPRRAQYLTSEIKLCAVDLAQANQTSERAGGAHPNGVVILISAQQWIPTSNRCSLVVLSIAAGLHGQAAARGPHRHRGGLRSGSHTPGLTTSPIRPS</sequence>
<feature type="compositionally biased region" description="Polar residues" evidence="1">
    <location>
        <begin position="239"/>
        <end position="253"/>
    </location>
</feature>
<accession>A0A3E0I8T2</accession>
<feature type="compositionally biased region" description="Low complexity" evidence="1">
    <location>
        <begin position="102"/>
        <end position="111"/>
    </location>
</feature>
<dbReference type="EMBL" id="QUNO01000001">
    <property type="protein sequence ID" value="REH55174.1"/>
    <property type="molecule type" value="Genomic_DNA"/>
</dbReference>
<keyword evidence="3" id="KW-1185">Reference proteome</keyword>
<name>A0A3E0I8T2_9PSEU</name>